<name>A0ABX4JLG9_9HYPH</name>
<feature type="transmembrane region" description="Helical" evidence="1">
    <location>
        <begin position="98"/>
        <end position="122"/>
    </location>
</feature>
<keyword evidence="1" id="KW-0472">Membrane</keyword>
<dbReference type="Proteomes" id="UP000219914">
    <property type="component" value="Unassembled WGS sequence"/>
</dbReference>
<protein>
    <recommendedName>
        <fullName evidence="4">GtrA-like protein domain-containing protein</fullName>
    </recommendedName>
</protein>
<organism evidence="2 3">
    <name type="scientific">Rhizobium hidalgonense</name>
    <dbReference type="NCBI Taxonomy" id="1538159"/>
    <lineage>
        <taxon>Bacteria</taxon>
        <taxon>Pseudomonadati</taxon>
        <taxon>Pseudomonadota</taxon>
        <taxon>Alphaproteobacteria</taxon>
        <taxon>Hyphomicrobiales</taxon>
        <taxon>Rhizobiaceae</taxon>
        <taxon>Rhizobium/Agrobacterium group</taxon>
        <taxon>Rhizobium</taxon>
    </lineage>
</organism>
<gene>
    <name evidence="2" type="ORF">CO674_25910</name>
</gene>
<sequence length="131" mass="14152">MVIDIWCALNSSFGGPLLAIVTVGGGISFGKSIISFPRKFDTANVAERNQRNTFRFWTLVFGLLTFLGAVGNVVLYLYAYALLRSGATACPISPASDVAFTALYGFYAGIASTCLFGVVYSFRMAKMATFR</sequence>
<keyword evidence="1" id="KW-1133">Transmembrane helix</keyword>
<reference evidence="2 3" key="1">
    <citation type="submission" date="2017-09" db="EMBL/GenBank/DDBJ databases">
        <title>Comparative genomics of rhizobia isolated from Phaseolus vulgaris in China.</title>
        <authorList>
            <person name="Tong W."/>
        </authorList>
    </citation>
    <scope>NUCLEOTIDE SEQUENCE [LARGE SCALE GENOMIC DNA]</scope>
    <source>
        <strain evidence="2 3">FH14</strain>
    </source>
</reference>
<comment type="caution">
    <text evidence="2">The sequence shown here is derived from an EMBL/GenBank/DDBJ whole genome shotgun (WGS) entry which is preliminary data.</text>
</comment>
<keyword evidence="1" id="KW-0812">Transmembrane</keyword>
<evidence type="ECO:0000313" key="2">
    <source>
        <dbReference type="EMBL" id="PDT20880.1"/>
    </source>
</evidence>
<dbReference type="EMBL" id="NWSY01000022">
    <property type="protein sequence ID" value="PDT20880.1"/>
    <property type="molecule type" value="Genomic_DNA"/>
</dbReference>
<evidence type="ECO:0008006" key="4">
    <source>
        <dbReference type="Google" id="ProtNLM"/>
    </source>
</evidence>
<feature type="transmembrane region" description="Helical" evidence="1">
    <location>
        <begin position="56"/>
        <end position="78"/>
    </location>
</feature>
<accession>A0ABX4JLG9</accession>
<evidence type="ECO:0000256" key="1">
    <source>
        <dbReference type="SAM" id="Phobius"/>
    </source>
</evidence>
<keyword evidence="3" id="KW-1185">Reference proteome</keyword>
<evidence type="ECO:0000313" key="3">
    <source>
        <dbReference type="Proteomes" id="UP000219914"/>
    </source>
</evidence>
<proteinExistence type="predicted"/>
<feature type="transmembrane region" description="Helical" evidence="1">
    <location>
        <begin position="17"/>
        <end position="36"/>
    </location>
</feature>